<name>A0A3M9ME89_9MICO</name>
<protein>
    <recommendedName>
        <fullName evidence="7">Peptidase S8/S53 domain-containing protein</fullName>
    </recommendedName>
</protein>
<dbReference type="GO" id="GO:0004252">
    <property type="term" value="F:serine-type endopeptidase activity"/>
    <property type="evidence" value="ECO:0007669"/>
    <property type="project" value="InterPro"/>
</dbReference>
<comment type="caution">
    <text evidence="8">The sequence shown here is derived from an EMBL/GenBank/DDBJ whole genome shotgun (WGS) entry which is preliminary data.</text>
</comment>
<evidence type="ECO:0000256" key="2">
    <source>
        <dbReference type="ARBA" id="ARBA00022670"/>
    </source>
</evidence>
<dbReference type="Proteomes" id="UP000271678">
    <property type="component" value="Unassembled WGS sequence"/>
</dbReference>
<dbReference type="InterPro" id="IPR050131">
    <property type="entry name" value="Peptidase_S8_subtilisin-like"/>
</dbReference>
<dbReference type="InterPro" id="IPR015500">
    <property type="entry name" value="Peptidase_S8_subtilisin-rel"/>
</dbReference>
<dbReference type="SUPFAM" id="SSF52743">
    <property type="entry name" value="Subtilisin-like"/>
    <property type="match status" value="1"/>
</dbReference>
<evidence type="ECO:0000259" key="7">
    <source>
        <dbReference type="Pfam" id="PF00082"/>
    </source>
</evidence>
<evidence type="ECO:0000256" key="4">
    <source>
        <dbReference type="ARBA" id="ARBA00022825"/>
    </source>
</evidence>
<evidence type="ECO:0000313" key="8">
    <source>
        <dbReference type="EMBL" id="RNI23869.1"/>
    </source>
</evidence>
<dbReference type="PANTHER" id="PTHR43806:SF11">
    <property type="entry name" value="CEREVISIN-RELATED"/>
    <property type="match status" value="1"/>
</dbReference>
<keyword evidence="4" id="KW-0720">Serine protease</keyword>
<dbReference type="PROSITE" id="PS51892">
    <property type="entry name" value="SUBTILASE"/>
    <property type="match status" value="1"/>
</dbReference>
<sequence>MGNRMRVWAATAPVALVALAFGQGVTPAFAAPQAVHRPFSAAPAPATSKVIVVLADQFGGMLSTAAKRTERSGAVRADQAPVVASLQASGAKEIRSIQLVNAVVATVSPAEQAALSRDPAVSEVVPDVQFRGPQPVVVPKAGGQGAAATPVAGVCPAKGKTQLNPEGLLAVNADSDQPGAKTARSLGYTGKGVTVGDIAVGIDVDEPELIRPNGQHVIKSHVDFTGDGWNAANMSDDETYLDDSVIAAQGNGTYDLSQFGAVPKGCTIKIEGVAPGVTLDNYKVYGQNSMTTTSAFLEAIDYAVDTDHVNVLNEEGGTFPFPDTAADLIKQANSAAMAAGVTVTSPSYDAGLESTIWSPSSQPGVISVGASTVFRSYLQTGEVPTGTTGWVSDNISSLSSGGFTQQGRSVDVVAPGDLDWIACVKTAPVCAGKDIQQSGGTSESGPIVAAVAALVIQAYRGSHHGATPSAALVRRIISGTATDLHAPGDQQGAGLVDAYRAVLAARSVRTPDGSPTAYGASLISDTQQLDAVGNTGGTAVQHFTLTNTGSRTSTVRLATRTLQAPVTLLQRTVTLPDDSPVVLHFRVRPGTDRLDADLASTSTTPEISLLDARGRMIAYSLPQGAGNHGHVDVHDPDAGTWTAVVSAPGGTAVHVGITASRFAASGTVRPARAALAPGASATFTVRSPLPSEPGDRSDSVSYVATGGVTGSVPVNLRSRVPIVGGVGRFATTMYGGNGRAQVPAQTFYYEFAVPAGEPALDVQTMLGDGATDNYSTMLVAPDGQSVAQAANSLLVGGHQTKPGSATHLHAMHPAAGTWTLIATFTNPVTGNRLATPFTGRIDFRPIRAVASGLPDGRFLRPGQQVPVAITVHNATSAPEAYFLDARLPQSVATRLVSISPSTNLHLPLSATAAEPEWLVPTHTTALVGRSHGSMPTTFDLGPFTGEPDLAPTVSGNDAVASWTAAQVTQGAWAMVPQPLGPFGGGAAKSSTATLSLTATTRAFDPGFAAPTGDLWRQSASAQAAFAPVVVQPGETVTIHAMLTAHGQGGTTVHGTLYLDDADALFTGVESPSGNELAALPYSYTVGAEHPVRPIRPLHR</sequence>
<keyword evidence="9" id="KW-1185">Reference proteome</keyword>
<dbReference type="OrthoDB" id="9813435at2"/>
<dbReference type="PANTHER" id="PTHR43806">
    <property type="entry name" value="PEPTIDASE S8"/>
    <property type="match status" value="1"/>
</dbReference>
<keyword evidence="6" id="KW-0732">Signal</keyword>
<evidence type="ECO:0000256" key="5">
    <source>
        <dbReference type="PROSITE-ProRule" id="PRU01240"/>
    </source>
</evidence>
<feature type="chain" id="PRO_5017966597" description="Peptidase S8/S53 domain-containing protein" evidence="6">
    <location>
        <begin position="31"/>
        <end position="1099"/>
    </location>
</feature>
<gene>
    <name evidence="8" type="ORF">EFY87_06260</name>
</gene>
<dbReference type="Pfam" id="PF00082">
    <property type="entry name" value="Peptidase_S8"/>
    <property type="match status" value="1"/>
</dbReference>
<accession>A0A3M9ME89</accession>
<dbReference type="PRINTS" id="PR00723">
    <property type="entry name" value="SUBTILISIN"/>
</dbReference>
<dbReference type="EMBL" id="RJJQ01000004">
    <property type="protein sequence ID" value="RNI23869.1"/>
    <property type="molecule type" value="Genomic_DNA"/>
</dbReference>
<evidence type="ECO:0000256" key="1">
    <source>
        <dbReference type="ARBA" id="ARBA00011073"/>
    </source>
</evidence>
<dbReference type="GO" id="GO:0006508">
    <property type="term" value="P:proteolysis"/>
    <property type="evidence" value="ECO:0007669"/>
    <property type="project" value="UniProtKB-KW"/>
</dbReference>
<evidence type="ECO:0000313" key="9">
    <source>
        <dbReference type="Proteomes" id="UP000271678"/>
    </source>
</evidence>
<dbReference type="PROSITE" id="PS00138">
    <property type="entry name" value="SUBTILASE_SER"/>
    <property type="match status" value="1"/>
</dbReference>
<keyword evidence="2" id="KW-0645">Protease</keyword>
<evidence type="ECO:0000256" key="3">
    <source>
        <dbReference type="ARBA" id="ARBA00022801"/>
    </source>
</evidence>
<proteinExistence type="inferred from homology"/>
<reference evidence="8 9" key="1">
    <citation type="submission" date="2018-11" db="EMBL/GenBank/DDBJ databases">
        <title>Draft genome of Simplicispira Flexivirga sp. BO-16.</title>
        <authorList>
            <person name="Im W.T."/>
        </authorList>
    </citation>
    <scope>NUCLEOTIDE SEQUENCE [LARGE SCALE GENOMIC DNA]</scope>
    <source>
        <strain evidence="8 9">BO-16</strain>
    </source>
</reference>
<comment type="similarity">
    <text evidence="1 5">Belongs to the peptidase S8 family.</text>
</comment>
<keyword evidence="3" id="KW-0378">Hydrolase</keyword>
<organism evidence="8 9">
    <name type="scientific">Flexivirga caeni</name>
    <dbReference type="NCBI Taxonomy" id="2294115"/>
    <lineage>
        <taxon>Bacteria</taxon>
        <taxon>Bacillati</taxon>
        <taxon>Actinomycetota</taxon>
        <taxon>Actinomycetes</taxon>
        <taxon>Micrococcales</taxon>
        <taxon>Dermacoccaceae</taxon>
        <taxon>Flexivirga</taxon>
    </lineage>
</organism>
<dbReference type="AlphaFoldDB" id="A0A3M9ME89"/>
<feature type="signal peptide" evidence="6">
    <location>
        <begin position="1"/>
        <end position="30"/>
    </location>
</feature>
<evidence type="ECO:0000256" key="6">
    <source>
        <dbReference type="SAM" id="SignalP"/>
    </source>
</evidence>
<dbReference type="InterPro" id="IPR036852">
    <property type="entry name" value="Peptidase_S8/S53_dom_sf"/>
</dbReference>
<feature type="domain" description="Peptidase S8/S53" evidence="7">
    <location>
        <begin position="246"/>
        <end position="493"/>
    </location>
</feature>
<dbReference type="InterPro" id="IPR000209">
    <property type="entry name" value="Peptidase_S8/S53_dom"/>
</dbReference>
<dbReference type="Gene3D" id="3.40.50.200">
    <property type="entry name" value="Peptidase S8/S53 domain"/>
    <property type="match status" value="1"/>
</dbReference>
<dbReference type="InterPro" id="IPR023828">
    <property type="entry name" value="Peptidase_S8_Ser-AS"/>
</dbReference>
<comment type="caution">
    <text evidence="5">Lacks conserved residue(s) required for the propagation of feature annotation.</text>
</comment>
<dbReference type="RefSeq" id="WP_123270608.1">
    <property type="nucleotide sequence ID" value="NZ_RJJQ01000004.1"/>
</dbReference>